<dbReference type="AlphaFoldDB" id="A0AAN9PAE0"/>
<gene>
    <name evidence="2" type="ORF">RIF29_06531</name>
</gene>
<keyword evidence="3" id="KW-1185">Reference proteome</keyword>
<evidence type="ECO:0000256" key="1">
    <source>
        <dbReference type="SAM" id="MobiDB-lite"/>
    </source>
</evidence>
<dbReference type="EMBL" id="JAYWIO010000001">
    <property type="protein sequence ID" value="KAK7291408.1"/>
    <property type="molecule type" value="Genomic_DNA"/>
</dbReference>
<dbReference type="Proteomes" id="UP001372338">
    <property type="component" value="Unassembled WGS sequence"/>
</dbReference>
<name>A0AAN9PAE0_CROPI</name>
<reference evidence="2 3" key="1">
    <citation type="submission" date="2024-01" db="EMBL/GenBank/DDBJ databases">
        <title>The genomes of 5 underutilized Papilionoideae crops provide insights into root nodulation and disease resistanc.</title>
        <authorList>
            <person name="Yuan L."/>
        </authorList>
    </citation>
    <scope>NUCLEOTIDE SEQUENCE [LARGE SCALE GENOMIC DNA]</scope>
    <source>
        <strain evidence="2">ZHUSHIDOU_FW_LH</strain>
        <tissue evidence="2">Leaf</tissue>
    </source>
</reference>
<sequence>MEKGTGTSVQRPLSRFPLASHQPAPINVRTELALSSDPEMVEQLNKCYIGQLVKMEDLLLLHEKFSKEGLFEFKVTPLGGKLVLLQALGGGDLPSLLRNEKQWLATWVTNIRKWRPTDIARERFILVVEDRGAGIAPFTSSLSCSNSSKLMEDSVSESSDGESGWPEEKLCWPSPPHPDKGDAVAPKVFLGPNEAVNGRKLDLASDINLGLKDLYESDGTDTFVKNGNVPTSSTCGGKVDKGKKMVTFAVDVDNTQIPDLTVGVLKKDKLQKDSCPLTMDLGNSVPGKHLKESGTAGPSSTKKSRCHVLLGQLKPKKKVGKKKVGKVIAKPLVQQSEINRISSISEQEGPSNCDDNILLSSLVPFRKRRPPQKKNRSSNSISLQQFLGFGHGKTAKALEGCKAISKRKKNSLRSHRASIRKASSTCKWVKEVLSSSHAHEDGSDSVKEISSLPSVVRATPSSYKSTENECLISSSRSGVVASKIWSIGKQLGVSFEGRDEEMVRRIQEAEDKDREVALVSAEVSRGANGAQ</sequence>
<feature type="region of interest" description="Disordered" evidence="1">
    <location>
        <begin position="280"/>
        <end position="304"/>
    </location>
</feature>
<evidence type="ECO:0000313" key="3">
    <source>
        <dbReference type="Proteomes" id="UP001372338"/>
    </source>
</evidence>
<comment type="caution">
    <text evidence="2">The sequence shown here is derived from an EMBL/GenBank/DDBJ whole genome shotgun (WGS) entry which is preliminary data.</text>
</comment>
<organism evidence="2 3">
    <name type="scientific">Crotalaria pallida</name>
    <name type="common">Smooth rattlebox</name>
    <name type="synonym">Crotalaria striata</name>
    <dbReference type="NCBI Taxonomy" id="3830"/>
    <lineage>
        <taxon>Eukaryota</taxon>
        <taxon>Viridiplantae</taxon>
        <taxon>Streptophyta</taxon>
        <taxon>Embryophyta</taxon>
        <taxon>Tracheophyta</taxon>
        <taxon>Spermatophyta</taxon>
        <taxon>Magnoliopsida</taxon>
        <taxon>eudicotyledons</taxon>
        <taxon>Gunneridae</taxon>
        <taxon>Pentapetalae</taxon>
        <taxon>rosids</taxon>
        <taxon>fabids</taxon>
        <taxon>Fabales</taxon>
        <taxon>Fabaceae</taxon>
        <taxon>Papilionoideae</taxon>
        <taxon>50 kb inversion clade</taxon>
        <taxon>genistoids sensu lato</taxon>
        <taxon>core genistoids</taxon>
        <taxon>Crotalarieae</taxon>
        <taxon>Crotalaria</taxon>
    </lineage>
</organism>
<accession>A0AAN9PAE0</accession>
<proteinExistence type="predicted"/>
<protein>
    <submittedName>
        <fullName evidence="2">Uncharacterized protein</fullName>
    </submittedName>
</protein>
<evidence type="ECO:0000313" key="2">
    <source>
        <dbReference type="EMBL" id="KAK7291408.1"/>
    </source>
</evidence>